<organism evidence="2 5">
    <name type="scientific">Phytophthora fragariae</name>
    <dbReference type="NCBI Taxonomy" id="53985"/>
    <lineage>
        <taxon>Eukaryota</taxon>
        <taxon>Sar</taxon>
        <taxon>Stramenopiles</taxon>
        <taxon>Oomycota</taxon>
        <taxon>Peronosporomycetes</taxon>
        <taxon>Peronosporales</taxon>
        <taxon>Peronosporaceae</taxon>
        <taxon>Phytophthora</taxon>
    </lineage>
</organism>
<dbReference type="EMBL" id="QXFX01000076">
    <property type="protein sequence ID" value="KAE9133777.1"/>
    <property type="molecule type" value="Genomic_DNA"/>
</dbReference>
<dbReference type="EMBL" id="QXGC01000063">
    <property type="protein sequence ID" value="KAE9251830.1"/>
    <property type="molecule type" value="Genomic_DNA"/>
</dbReference>
<reference evidence="4 5" key="1">
    <citation type="submission" date="2018-09" db="EMBL/GenBank/DDBJ databases">
        <title>Genomic investigation of the strawberry pathogen Phytophthora fragariae indicates pathogenicity is determined by transcriptional variation in three key races.</title>
        <authorList>
            <person name="Adams T.M."/>
            <person name="Armitage A.D."/>
            <person name="Sobczyk M.K."/>
            <person name="Bates H.J."/>
            <person name="Dunwell J.M."/>
            <person name="Nellist C.F."/>
            <person name="Harrison R.J."/>
        </authorList>
    </citation>
    <scope>NUCLEOTIDE SEQUENCE [LARGE SCALE GENOMIC DNA]</scope>
    <source>
        <strain evidence="3 4">BC-23</strain>
        <strain evidence="2 5">ONT-3</strain>
    </source>
</reference>
<dbReference type="Proteomes" id="UP000476176">
    <property type="component" value="Unassembled WGS sequence"/>
</dbReference>
<evidence type="ECO:0000313" key="3">
    <source>
        <dbReference type="EMBL" id="KAE9251830.1"/>
    </source>
</evidence>
<dbReference type="AlphaFoldDB" id="A0A6G0LWB5"/>
<dbReference type="Proteomes" id="UP000488956">
    <property type="component" value="Unassembled WGS sequence"/>
</dbReference>
<evidence type="ECO:0000313" key="2">
    <source>
        <dbReference type="EMBL" id="KAE9133777.1"/>
    </source>
</evidence>
<name>A0A6G0LWB5_9STRA</name>
<evidence type="ECO:0000313" key="4">
    <source>
        <dbReference type="Proteomes" id="UP000476176"/>
    </source>
</evidence>
<feature type="chain" id="PRO_5036174077" description="Secreted protein" evidence="1">
    <location>
        <begin position="23"/>
        <end position="103"/>
    </location>
</feature>
<accession>A0A6G0LWB5</accession>
<evidence type="ECO:0000256" key="1">
    <source>
        <dbReference type="SAM" id="SignalP"/>
    </source>
</evidence>
<sequence length="103" mass="11111">MRHRLLLVAAVPVLHIVKFTERHNVDSVRSDARKVTCISGNTSSNSCVFSLETPGPLSTTYSTASHPTTQSATLVLEGAGHLNCCITTECLGCCCTFTQVRWA</sequence>
<evidence type="ECO:0000313" key="5">
    <source>
        <dbReference type="Proteomes" id="UP000488956"/>
    </source>
</evidence>
<comment type="caution">
    <text evidence="2">The sequence shown here is derived from an EMBL/GenBank/DDBJ whole genome shotgun (WGS) entry which is preliminary data.</text>
</comment>
<proteinExistence type="predicted"/>
<feature type="signal peptide" evidence="1">
    <location>
        <begin position="1"/>
        <end position="22"/>
    </location>
</feature>
<protein>
    <recommendedName>
        <fullName evidence="6">Secreted protein</fullName>
    </recommendedName>
</protein>
<gene>
    <name evidence="3" type="ORF">PF004_g2279</name>
    <name evidence="2" type="ORF">PF010_g2696</name>
</gene>
<evidence type="ECO:0008006" key="6">
    <source>
        <dbReference type="Google" id="ProtNLM"/>
    </source>
</evidence>
<keyword evidence="1" id="KW-0732">Signal</keyword>